<evidence type="ECO:0000313" key="1">
    <source>
        <dbReference type="EMBL" id="KAJ8752440.1"/>
    </source>
</evidence>
<dbReference type="AlphaFoldDB" id="A0AAV8SJN9"/>
<dbReference type="GO" id="GO:0000166">
    <property type="term" value="F:nucleotide binding"/>
    <property type="evidence" value="ECO:0007669"/>
    <property type="project" value="InterPro"/>
</dbReference>
<protein>
    <submittedName>
        <fullName evidence="1">Uncharacterized protein</fullName>
    </submittedName>
</protein>
<dbReference type="GO" id="GO:0140326">
    <property type="term" value="F:ATPase-coupled intramembrane lipid transporter activity"/>
    <property type="evidence" value="ECO:0007669"/>
    <property type="project" value="TreeGrafter"/>
</dbReference>
<gene>
    <name evidence="1" type="ORF">K2173_004076</name>
</gene>
<dbReference type="GO" id="GO:0005886">
    <property type="term" value="C:plasma membrane"/>
    <property type="evidence" value="ECO:0007669"/>
    <property type="project" value="TreeGrafter"/>
</dbReference>
<keyword evidence="2" id="KW-1185">Reference proteome</keyword>
<dbReference type="Proteomes" id="UP001159364">
    <property type="component" value="Linkage Group LG10"/>
</dbReference>
<accession>A0AAV8SJN9</accession>
<dbReference type="InterPro" id="IPR023299">
    <property type="entry name" value="ATPase_P-typ_cyto_dom_N"/>
</dbReference>
<organism evidence="1 2">
    <name type="scientific">Erythroxylum novogranatense</name>
    <dbReference type="NCBI Taxonomy" id="1862640"/>
    <lineage>
        <taxon>Eukaryota</taxon>
        <taxon>Viridiplantae</taxon>
        <taxon>Streptophyta</taxon>
        <taxon>Embryophyta</taxon>
        <taxon>Tracheophyta</taxon>
        <taxon>Spermatophyta</taxon>
        <taxon>Magnoliopsida</taxon>
        <taxon>eudicotyledons</taxon>
        <taxon>Gunneridae</taxon>
        <taxon>Pentapetalae</taxon>
        <taxon>rosids</taxon>
        <taxon>fabids</taxon>
        <taxon>Malpighiales</taxon>
        <taxon>Erythroxylaceae</taxon>
        <taxon>Erythroxylum</taxon>
    </lineage>
</organism>
<comment type="caution">
    <text evidence="1">The sequence shown here is derived from an EMBL/GenBank/DDBJ whole genome shotgun (WGS) entry which is preliminary data.</text>
</comment>
<dbReference type="EMBL" id="JAIWQS010000010">
    <property type="protein sequence ID" value="KAJ8752440.1"/>
    <property type="molecule type" value="Genomic_DNA"/>
</dbReference>
<dbReference type="Gene3D" id="3.40.1110.10">
    <property type="entry name" value="Calcium-transporting ATPase, cytoplasmic domain N"/>
    <property type="match status" value="1"/>
</dbReference>
<sequence length="269" mass="30788">MYGGLKDSQPNKTRVKNLHPFSCLRPSVDNGKGPHSVGGPGYSRIVYCNQPLMHRKKPLNMAKEALEDWKRFMQDMKVNSRKTLVHQGEGVFEHKSWENIQVIEREYKILNLLEFTSKRKRMSVIIQDEDGQIMMFCKGADSIIFDRLAKNGRMYEEPTTKHLNEYGEAGLRTLALAFKKLDESEYSAWNSEFVKAKASISSDRDAQLEQCYRNGQINAVEISDNLKQSDTSPCLTHGQLYLGAMGVFHSELKRKCFVLISQEPFLTAK</sequence>
<dbReference type="PANTHER" id="PTHR24092">
    <property type="entry name" value="PROBABLE PHOSPHOLIPID-TRANSPORTING ATPASE"/>
    <property type="match status" value="1"/>
</dbReference>
<evidence type="ECO:0000313" key="2">
    <source>
        <dbReference type="Proteomes" id="UP001159364"/>
    </source>
</evidence>
<proteinExistence type="predicted"/>
<dbReference type="GO" id="GO:0045332">
    <property type="term" value="P:phospholipid translocation"/>
    <property type="evidence" value="ECO:0007669"/>
    <property type="project" value="TreeGrafter"/>
</dbReference>
<reference evidence="1 2" key="1">
    <citation type="submission" date="2021-09" db="EMBL/GenBank/DDBJ databases">
        <title>Genomic insights and catalytic innovation underlie evolution of tropane alkaloids biosynthesis.</title>
        <authorList>
            <person name="Wang Y.-J."/>
            <person name="Tian T."/>
            <person name="Huang J.-P."/>
            <person name="Huang S.-X."/>
        </authorList>
    </citation>
    <scope>NUCLEOTIDE SEQUENCE [LARGE SCALE GENOMIC DNA]</scope>
    <source>
        <strain evidence="1">KIB-2018</strain>
        <tissue evidence="1">Leaf</tissue>
    </source>
</reference>
<dbReference type="PANTHER" id="PTHR24092:SF150">
    <property type="entry name" value="PHOSPHOLIPID-TRANSPORTING ATPASE"/>
    <property type="match status" value="1"/>
</dbReference>
<dbReference type="Pfam" id="PF13246">
    <property type="entry name" value="Cation_ATPase"/>
    <property type="match status" value="1"/>
</dbReference>
<dbReference type="SUPFAM" id="SSF81660">
    <property type="entry name" value="Metal cation-transporting ATPase, ATP-binding domain N"/>
    <property type="match status" value="1"/>
</dbReference>
<name>A0AAV8SJN9_9ROSI</name>